<accession>A0A8E2ASG2</accession>
<dbReference type="Proteomes" id="UP000250043">
    <property type="component" value="Unassembled WGS sequence"/>
</dbReference>
<protein>
    <submittedName>
        <fullName evidence="1">Uncharacterized protein</fullName>
    </submittedName>
</protein>
<organism evidence="1 2">
    <name type="scientific">Obba rivulosa</name>
    <dbReference type="NCBI Taxonomy" id="1052685"/>
    <lineage>
        <taxon>Eukaryota</taxon>
        <taxon>Fungi</taxon>
        <taxon>Dikarya</taxon>
        <taxon>Basidiomycota</taxon>
        <taxon>Agaricomycotina</taxon>
        <taxon>Agaricomycetes</taxon>
        <taxon>Polyporales</taxon>
        <taxon>Gelatoporiaceae</taxon>
        <taxon>Obba</taxon>
    </lineage>
</organism>
<keyword evidence="2" id="KW-1185">Reference proteome</keyword>
<dbReference type="EMBL" id="KV722497">
    <property type="protein sequence ID" value="OCH87149.1"/>
    <property type="molecule type" value="Genomic_DNA"/>
</dbReference>
<sequence length="90" mass="10287">MLNLRDPKILRQHNLSGFTTTRTSLFTIPDVEFSNRMVSFDKPDDVLAENDDHDHELGWGSRCGGMLDGLMRTGRYLENFPDLRTTGRST</sequence>
<gene>
    <name evidence="1" type="ORF">OBBRIDRAFT_177222</name>
</gene>
<evidence type="ECO:0000313" key="2">
    <source>
        <dbReference type="Proteomes" id="UP000250043"/>
    </source>
</evidence>
<proteinExistence type="predicted"/>
<name>A0A8E2ASG2_9APHY</name>
<reference evidence="1 2" key="1">
    <citation type="submission" date="2016-07" db="EMBL/GenBank/DDBJ databases">
        <title>Draft genome of the white-rot fungus Obba rivulosa 3A-2.</title>
        <authorList>
            <consortium name="DOE Joint Genome Institute"/>
            <person name="Miettinen O."/>
            <person name="Riley R."/>
            <person name="Acob R."/>
            <person name="Barry K."/>
            <person name="Cullen D."/>
            <person name="De Vries R."/>
            <person name="Hainaut M."/>
            <person name="Hatakka A."/>
            <person name="Henrissat B."/>
            <person name="Hilden K."/>
            <person name="Kuo R."/>
            <person name="Labutti K."/>
            <person name="Lipzen A."/>
            <person name="Makela M.R."/>
            <person name="Sandor L."/>
            <person name="Spatafora J.W."/>
            <person name="Grigoriev I.V."/>
            <person name="Hibbett D.S."/>
        </authorList>
    </citation>
    <scope>NUCLEOTIDE SEQUENCE [LARGE SCALE GENOMIC DNA]</scope>
    <source>
        <strain evidence="1 2">3A-2</strain>
    </source>
</reference>
<dbReference type="AlphaFoldDB" id="A0A8E2ASG2"/>
<evidence type="ECO:0000313" key="1">
    <source>
        <dbReference type="EMBL" id="OCH87149.1"/>
    </source>
</evidence>